<sequence length="466" mass="50937">MGDITPSALHTPSLPVQNATIPFWRIAPDDLDTHRTTESLPSECDILIIGGGYAGISAAYHLLASEKAKSRKGLDSLKVILVEAREACSGATGRNGGHIRPSVYTRLPSLIKFYGEDAAAELCAFEDDHVQAIAELVKKEGIDCDFVVTRSFDIHTNRDDANSAKKTFEEMKKKGVAVSTLDTLQWTDEKDAEKVSQVKGCVGCFSFPAAQVSPYKLMMGLLRIANDTGKLNIQTNTPVTALESSQEHSEKWIAHTPRGAITAQNIIVATNGYTASLLPEYKGKIVPCRGICCHITIPEGIKAPDMTETYCLRLPKGSHDYLISRPDGSIVVGGARADFLPLRDEWYDNIDDSNLIEPAKNYFDTYMQDHFIGWENTGARVNSIWTGIMGYNADGVPSVGAVPGKKGIWISAGFDGHGMPVIWLTTKGLVDMIMDGTSFEDSGIPRIFKTTVDRLEDLRDDYAQKA</sequence>
<dbReference type="PANTHER" id="PTHR13847">
    <property type="entry name" value="SARCOSINE DEHYDROGENASE-RELATED"/>
    <property type="match status" value="1"/>
</dbReference>
<evidence type="ECO:0000313" key="3">
    <source>
        <dbReference type="Proteomes" id="UP000696280"/>
    </source>
</evidence>
<feature type="domain" description="FAD dependent oxidoreductase" evidence="1">
    <location>
        <begin position="45"/>
        <end position="430"/>
    </location>
</feature>
<evidence type="ECO:0000313" key="2">
    <source>
        <dbReference type="EMBL" id="CAG8962207.1"/>
    </source>
</evidence>
<name>A0A9N9LDD4_9HELO</name>
<reference evidence="2" key="1">
    <citation type="submission" date="2021-07" db="EMBL/GenBank/DDBJ databases">
        <authorList>
            <person name="Durling M."/>
        </authorList>
    </citation>
    <scope>NUCLEOTIDE SEQUENCE</scope>
</reference>
<gene>
    <name evidence="2" type="ORF">HYFRA_00005260</name>
</gene>
<dbReference type="OrthoDB" id="429143at2759"/>
<dbReference type="EMBL" id="CAJVRL010000127">
    <property type="protein sequence ID" value="CAG8962207.1"/>
    <property type="molecule type" value="Genomic_DNA"/>
</dbReference>
<dbReference type="AlphaFoldDB" id="A0A9N9LDD4"/>
<dbReference type="Gene3D" id="3.30.9.10">
    <property type="entry name" value="D-Amino Acid Oxidase, subunit A, domain 2"/>
    <property type="match status" value="1"/>
</dbReference>
<dbReference type="SUPFAM" id="SSF51905">
    <property type="entry name" value="FAD/NAD(P)-binding domain"/>
    <property type="match status" value="1"/>
</dbReference>
<dbReference type="Pfam" id="PF01266">
    <property type="entry name" value="DAO"/>
    <property type="match status" value="1"/>
</dbReference>
<protein>
    <recommendedName>
        <fullName evidence="1">FAD dependent oxidoreductase domain-containing protein</fullName>
    </recommendedName>
</protein>
<dbReference type="InterPro" id="IPR036188">
    <property type="entry name" value="FAD/NAD-bd_sf"/>
</dbReference>
<dbReference type="GO" id="GO:0005737">
    <property type="term" value="C:cytoplasm"/>
    <property type="evidence" value="ECO:0007669"/>
    <property type="project" value="TreeGrafter"/>
</dbReference>
<dbReference type="Gene3D" id="3.50.50.60">
    <property type="entry name" value="FAD/NAD(P)-binding domain"/>
    <property type="match status" value="1"/>
</dbReference>
<dbReference type="Proteomes" id="UP000696280">
    <property type="component" value="Unassembled WGS sequence"/>
</dbReference>
<proteinExistence type="predicted"/>
<organism evidence="2 3">
    <name type="scientific">Hymenoscyphus fraxineus</name>
    <dbReference type="NCBI Taxonomy" id="746836"/>
    <lineage>
        <taxon>Eukaryota</taxon>
        <taxon>Fungi</taxon>
        <taxon>Dikarya</taxon>
        <taxon>Ascomycota</taxon>
        <taxon>Pezizomycotina</taxon>
        <taxon>Leotiomycetes</taxon>
        <taxon>Helotiales</taxon>
        <taxon>Helotiaceae</taxon>
        <taxon>Hymenoscyphus</taxon>
    </lineage>
</organism>
<accession>A0A9N9LDD4</accession>
<keyword evidence="3" id="KW-1185">Reference proteome</keyword>
<dbReference type="PANTHER" id="PTHR13847:SF279">
    <property type="entry name" value="FAD DEPENDENT OXIDOREDUCTASE DOMAIN-CONTAINING PROTEIN-RELATED"/>
    <property type="match status" value="1"/>
</dbReference>
<dbReference type="InterPro" id="IPR006076">
    <property type="entry name" value="FAD-dep_OxRdtase"/>
</dbReference>
<comment type="caution">
    <text evidence="2">The sequence shown here is derived from an EMBL/GenBank/DDBJ whole genome shotgun (WGS) entry which is preliminary data.</text>
</comment>
<evidence type="ECO:0000259" key="1">
    <source>
        <dbReference type="Pfam" id="PF01266"/>
    </source>
</evidence>